<dbReference type="AlphaFoldDB" id="A0A024GRN9"/>
<keyword evidence="1" id="KW-0472">Membrane</keyword>
<name>A0A024GRN9_9STRA</name>
<protein>
    <submittedName>
        <fullName evidence="2">Uncharacterized protein</fullName>
    </submittedName>
</protein>
<feature type="transmembrane region" description="Helical" evidence="1">
    <location>
        <begin position="72"/>
        <end position="90"/>
    </location>
</feature>
<keyword evidence="1" id="KW-1133">Transmembrane helix</keyword>
<proteinExistence type="predicted"/>
<keyword evidence="3" id="KW-1185">Reference proteome</keyword>
<comment type="caution">
    <text evidence="2">The sequence shown here is derived from an EMBL/GenBank/DDBJ whole genome shotgun (WGS) entry which is preliminary data.</text>
</comment>
<evidence type="ECO:0000313" key="3">
    <source>
        <dbReference type="Proteomes" id="UP000053237"/>
    </source>
</evidence>
<dbReference type="InParanoid" id="A0A024GRN9"/>
<sequence length="131" mass="14965">MKKIDSRKLIPSFNSDVSVQPQLVIFVITEAIHRFFPTSPTCSCSLHRQLDSDTFFKFHRLMNLSLHLQHQIPILSPVFLHLFCAIFFAVSPSSSSLFLSLHPIQKSSSILVVVARVFDWRDCPSRHDDLG</sequence>
<organism evidence="2 3">
    <name type="scientific">Albugo candida</name>
    <dbReference type="NCBI Taxonomy" id="65357"/>
    <lineage>
        <taxon>Eukaryota</taxon>
        <taxon>Sar</taxon>
        <taxon>Stramenopiles</taxon>
        <taxon>Oomycota</taxon>
        <taxon>Peronosporomycetes</taxon>
        <taxon>Albuginales</taxon>
        <taxon>Albuginaceae</taxon>
        <taxon>Albugo</taxon>
    </lineage>
</organism>
<dbReference type="EMBL" id="CAIX01000296">
    <property type="protein sequence ID" value="CCI49420.1"/>
    <property type="molecule type" value="Genomic_DNA"/>
</dbReference>
<reference evidence="2 3" key="1">
    <citation type="submission" date="2012-05" db="EMBL/GenBank/DDBJ databases">
        <title>Recombination and specialization in a pathogen metapopulation.</title>
        <authorList>
            <person name="Gardiner A."/>
            <person name="Kemen E."/>
            <person name="Schultz-Larsen T."/>
            <person name="MacLean D."/>
            <person name="Van Oosterhout C."/>
            <person name="Jones J.D.G."/>
        </authorList>
    </citation>
    <scope>NUCLEOTIDE SEQUENCE [LARGE SCALE GENOMIC DNA]</scope>
    <source>
        <strain evidence="2 3">Ac Nc2</strain>
    </source>
</reference>
<accession>A0A024GRN9</accession>
<evidence type="ECO:0000313" key="2">
    <source>
        <dbReference type="EMBL" id="CCI49420.1"/>
    </source>
</evidence>
<evidence type="ECO:0000256" key="1">
    <source>
        <dbReference type="SAM" id="Phobius"/>
    </source>
</evidence>
<gene>
    <name evidence="2" type="ORF">BN9_107340</name>
</gene>
<keyword evidence="1" id="KW-0812">Transmembrane</keyword>
<dbReference type="Proteomes" id="UP000053237">
    <property type="component" value="Unassembled WGS sequence"/>
</dbReference>